<evidence type="ECO:0000256" key="5">
    <source>
        <dbReference type="ARBA" id="ARBA00039155"/>
    </source>
</evidence>
<keyword evidence="8" id="KW-1185">Reference proteome</keyword>
<evidence type="ECO:0000256" key="4">
    <source>
        <dbReference type="ARBA" id="ARBA00023180"/>
    </source>
</evidence>
<accession>A0A1J1I870</accession>
<dbReference type="GO" id="GO:0106435">
    <property type="term" value="F:carboxylesterase activity"/>
    <property type="evidence" value="ECO:0007669"/>
    <property type="project" value="UniProtKB-EC"/>
</dbReference>
<dbReference type="AlphaFoldDB" id="A0A1J1I870"/>
<evidence type="ECO:0000256" key="1">
    <source>
        <dbReference type="ARBA" id="ARBA00005964"/>
    </source>
</evidence>
<dbReference type="InterPro" id="IPR002018">
    <property type="entry name" value="CarbesteraseB"/>
</dbReference>
<keyword evidence="3" id="KW-0378">Hydrolase</keyword>
<evidence type="ECO:0000313" key="8">
    <source>
        <dbReference type="Proteomes" id="UP000183832"/>
    </source>
</evidence>
<sequence length="482" mass="56115">MTSTKIKLSQGVVRGCREELPNGKSFLRFSGIPYAKPPINELRFKSPQKLLKFEEDEIDCTKERDACFHRSTITKKHVGSEDCLNLNVYVPENRKSSEKFAVMVYIHGGGLKYDSNSRQLYSPEFLVMENVIIVTMNYRLHVLGFLYMPSKGIPGNAGMKDQQMALEWVYENISSFNGDPKKICLFGESSDLYENSDKVLSEQEEDQGVRYIWRTVIEPESDEAMITKSATDSIIDQTGQINIPMMFGTLNGDGMPSIAKVLSRNKLDLMNKLPYLFVPRKIGNLSDNEMKAFAKEIKQFYLNGKDLSIETLKDLVRLRTDVDYRFAIMRTSELYARYQPEVKQFLFEFRFDGRLNLQKKQMRLDHLPFAGHADDVFHLFGGELVDRVNLEKDSREWKMRETMCKLWTNFAKYDDPTPDYNNPLPFKWTSIAPITNKTQDISLNHLIIDDEMMMVENPHKESMEFWKKAYRKWNKEFIQAKL</sequence>
<feature type="domain" description="Carboxylesterase type B" evidence="6">
    <location>
        <begin position="3"/>
        <end position="190"/>
    </location>
</feature>
<comment type="similarity">
    <text evidence="1">Belongs to the type-B carboxylesterase/lipase family.</text>
</comment>
<reference evidence="7 8" key="1">
    <citation type="submission" date="2015-04" db="EMBL/GenBank/DDBJ databases">
        <authorList>
            <person name="Syromyatnikov M.Y."/>
            <person name="Popov V.N."/>
        </authorList>
    </citation>
    <scope>NUCLEOTIDE SEQUENCE [LARGE SCALE GENOMIC DNA]</scope>
</reference>
<dbReference type="Proteomes" id="UP000183832">
    <property type="component" value="Unassembled WGS sequence"/>
</dbReference>
<dbReference type="PANTHER" id="PTHR43142:SF1">
    <property type="entry name" value="CARBOXYLIC ESTER HYDROLASE"/>
    <property type="match status" value="1"/>
</dbReference>
<dbReference type="PANTHER" id="PTHR43142">
    <property type="entry name" value="CARBOXYLIC ESTER HYDROLASE"/>
    <property type="match status" value="1"/>
</dbReference>
<dbReference type="STRING" id="568069.A0A1J1I870"/>
<organism evidence="7 8">
    <name type="scientific">Clunio marinus</name>
    <dbReference type="NCBI Taxonomy" id="568069"/>
    <lineage>
        <taxon>Eukaryota</taxon>
        <taxon>Metazoa</taxon>
        <taxon>Ecdysozoa</taxon>
        <taxon>Arthropoda</taxon>
        <taxon>Hexapoda</taxon>
        <taxon>Insecta</taxon>
        <taxon>Pterygota</taxon>
        <taxon>Neoptera</taxon>
        <taxon>Endopterygota</taxon>
        <taxon>Diptera</taxon>
        <taxon>Nematocera</taxon>
        <taxon>Chironomoidea</taxon>
        <taxon>Chironomidae</taxon>
        <taxon>Clunio</taxon>
    </lineage>
</organism>
<dbReference type="Gene3D" id="3.40.50.1820">
    <property type="entry name" value="alpha/beta hydrolase"/>
    <property type="match status" value="2"/>
</dbReference>
<dbReference type="Pfam" id="PF00135">
    <property type="entry name" value="COesterase"/>
    <property type="match status" value="2"/>
</dbReference>
<evidence type="ECO:0000256" key="3">
    <source>
        <dbReference type="ARBA" id="ARBA00022801"/>
    </source>
</evidence>
<dbReference type="EC" id="3.1.1.1" evidence="5"/>
<dbReference type="OrthoDB" id="19653at2759"/>
<proteinExistence type="inferred from homology"/>
<gene>
    <name evidence="7" type="primary">similar to Esterase B1</name>
    <name evidence="7" type="ORF">CLUMA_CG009229</name>
</gene>
<keyword evidence="2" id="KW-0719">Serine esterase</keyword>
<evidence type="ECO:0000313" key="7">
    <source>
        <dbReference type="EMBL" id="CRK95772.1"/>
    </source>
</evidence>
<keyword evidence="4" id="KW-0325">Glycoprotein</keyword>
<evidence type="ECO:0000259" key="6">
    <source>
        <dbReference type="Pfam" id="PF00135"/>
    </source>
</evidence>
<dbReference type="SUPFAM" id="SSF53474">
    <property type="entry name" value="alpha/beta-Hydrolases"/>
    <property type="match status" value="1"/>
</dbReference>
<name>A0A1J1I870_9DIPT</name>
<dbReference type="EMBL" id="CVRI01000042">
    <property type="protein sequence ID" value="CRK95772.1"/>
    <property type="molecule type" value="Genomic_DNA"/>
</dbReference>
<dbReference type="InterPro" id="IPR029058">
    <property type="entry name" value="AB_hydrolase_fold"/>
</dbReference>
<evidence type="ECO:0000256" key="2">
    <source>
        <dbReference type="ARBA" id="ARBA00022487"/>
    </source>
</evidence>
<feature type="domain" description="Carboxylesterase type B" evidence="6">
    <location>
        <begin position="210"/>
        <end position="466"/>
    </location>
</feature>
<protein>
    <recommendedName>
        <fullName evidence="5">carboxylesterase</fullName>
        <ecNumber evidence="5">3.1.1.1</ecNumber>
    </recommendedName>
</protein>